<dbReference type="AlphaFoldDB" id="A0A146LQH0"/>
<reference evidence="1" key="1">
    <citation type="journal article" date="2016" name="Gigascience">
        <title>De novo construction of an expanded transcriptome assembly for the western tarnished plant bug, Lygus hesperus.</title>
        <authorList>
            <person name="Tassone E.E."/>
            <person name="Geib S.M."/>
            <person name="Hall B."/>
            <person name="Fabrick J.A."/>
            <person name="Brent C.S."/>
            <person name="Hull J.J."/>
        </authorList>
    </citation>
    <scope>NUCLEOTIDE SEQUENCE</scope>
</reference>
<name>A0A146LQH0_LYGHE</name>
<dbReference type="EMBL" id="GDHC01009692">
    <property type="protein sequence ID" value="JAQ08937.1"/>
    <property type="molecule type" value="Transcribed_RNA"/>
</dbReference>
<protein>
    <submittedName>
        <fullName evidence="1">Uncharacterized protein</fullName>
    </submittedName>
</protein>
<evidence type="ECO:0000313" key="1">
    <source>
        <dbReference type="EMBL" id="JAQ08937.1"/>
    </source>
</evidence>
<proteinExistence type="predicted"/>
<sequence>VVIVVAVAVTPKPLLCLRTGSCVSGLTSSNRGARREELLNKAEGGEPVAMVKPGGFTTETCACSVCNGNDETAPLAVALNRARWVKEISDSNFMLCSLFSVEPTGVAATPA</sequence>
<organism evidence="1">
    <name type="scientific">Lygus hesperus</name>
    <name type="common">Western plant bug</name>
    <dbReference type="NCBI Taxonomy" id="30085"/>
    <lineage>
        <taxon>Eukaryota</taxon>
        <taxon>Metazoa</taxon>
        <taxon>Ecdysozoa</taxon>
        <taxon>Arthropoda</taxon>
        <taxon>Hexapoda</taxon>
        <taxon>Insecta</taxon>
        <taxon>Pterygota</taxon>
        <taxon>Neoptera</taxon>
        <taxon>Paraneoptera</taxon>
        <taxon>Hemiptera</taxon>
        <taxon>Heteroptera</taxon>
        <taxon>Panheteroptera</taxon>
        <taxon>Cimicomorpha</taxon>
        <taxon>Miridae</taxon>
        <taxon>Mirini</taxon>
        <taxon>Lygus</taxon>
    </lineage>
</organism>
<accession>A0A146LQH0</accession>
<feature type="non-terminal residue" evidence="1">
    <location>
        <position position="1"/>
    </location>
</feature>
<gene>
    <name evidence="1" type="ORF">g.5220</name>
</gene>